<evidence type="ECO:0000313" key="2">
    <source>
        <dbReference type="Proteomes" id="UP000798662"/>
    </source>
</evidence>
<organism evidence="1 2">
    <name type="scientific">Pyropia yezoensis</name>
    <name type="common">Susabi-nori</name>
    <name type="synonym">Porphyra yezoensis</name>
    <dbReference type="NCBI Taxonomy" id="2788"/>
    <lineage>
        <taxon>Eukaryota</taxon>
        <taxon>Rhodophyta</taxon>
        <taxon>Bangiophyceae</taxon>
        <taxon>Bangiales</taxon>
        <taxon>Bangiaceae</taxon>
        <taxon>Pyropia</taxon>
    </lineage>
</organism>
<accession>A0ACC3BWE3</accession>
<evidence type="ECO:0000313" key="1">
    <source>
        <dbReference type="EMBL" id="KAK1862016.1"/>
    </source>
</evidence>
<dbReference type="Proteomes" id="UP000798662">
    <property type="component" value="Chromosome 1"/>
</dbReference>
<keyword evidence="2" id="KW-1185">Reference proteome</keyword>
<sequence length="236" mass="25282">MASTYRRLNDFHSGHRPLRTSTERRKLDLSPARLEAVAAANPALVAELAGRLESSLAFFTTARTTDVPRLQAALAEAAGVSALATDRLCNYRLVDYYERVVEEGDGDAAGASGGGADGKAVGPRCGEHRDFGAMTLVFPGGPGLEVCAAGDTWTPVTTRPGEAVLLFGWCAAFRSNKRIPAAPVYKCVTAGALRAEIGRKWRHREATLSDMEQAPEVEHSKRFATQDAFIAAQYSA</sequence>
<name>A0ACC3BWE3_PYRYE</name>
<comment type="caution">
    <text evidence="1">The sequence shown here is derived from an EMBL/GenBank/DDBJ whole genome shotgun (WGS) entry which is preliminary data.</text>
</comment>
<gene>
    <name evidence="1" type="ORF">I4F81_004592</name>
</gene>
<protein>
    <submittedName>
        <fullName evidence="1">Uncharacterized protein</fullName>
    </submittedName>
</protein>
<proteinExistence type="predicted"/>
<dbReference type="EMBL" id="CM020618">
    <property type="protein sequence ID" value="KAK1862016.1"/>
    <property type="molecule type" value="Genomic_DNA"/>
</dbReference>
<reference evidence="1" key="1">
    <citation type="submission" date="2019-11" db="EMBL/GenBank/DDBJ databases">
        <title>Nori genome reveals adaptations in red seaweeds to the harsh intertidal environment.</title>
        <authorList>
            <person name="Wang D."/>
            <person name="Mao Y."/>
        </authorList>
    </citation>
    <scope>NUCLEOTIDE SEQUENCE</scope>
    <source>
        <tissue evidence="1">Gametophyte</tissue>
    </source>
</reference>